<dbReference type="EMBL" id="AC002304">
    <property type="protein sequence ID" value="AAF79326.1"/>
    <property type="molecule type" value="Genomic_DNA"/>
</dbReference>
<dbReference type="ExpressionAtlas" id="Q9SGT0">
    <property type="expression patterns" value="baseline and differential"/>
</dbReference>
<evidence type="ECO:0000313" key="7">
    <source>
        <dbReference type="EMBL" id="AEE33332.1"/>
    </source>
</evidence>
<feature type="compositionally biased region" description="Basic and acidic residues" evidence="1">
    <location>
        <begin position="217"/>
        <end position="231"/>
    </location>
</feature>
<dbReference type="FunCoup" id="Q9SGT0">
    <property type="interactions" value="73"/>
</dbReference>
<evidence type="ECO:0000313" key="3">
    <source>
        <dbReference type="EMBL" id="AAF02846.1"/>
    </source>
</evidence>
<feature type="compositionally biased region" description="Polar residues" evidence="1">
    <location>
        <begin position="181"/>
        <end position="191"/>
    </location>
</feature>
<dbReference type="PANTHER" id="PTHR31722">
    <property type="entry name" value="OS06G0675200 PROTEIN"/>
    <property type="match status" value="1"/>
</dbReference>
<evidence type="ECO:0000256" key="1">
    <source>
        <dbReference type="SAM" id="MobiDB-lite"/>
    </source>
</evidence>
<dbReference type="EMBL" id="BT011613">
    <property type="protein sequence ID" value="AAS47619.1"/>
    <property type="molecule type" value="mRNA"/>
</dbReference>
<feature type="region of interest" description="Disordered" evidence="1">
    <location>
        <begin position="210"/>
        <end position="276"/>
    </location>
</feature>
<evidence type="ECO:0000313" key="4">
    <source>
        <dbReference type="EMBL" id="AAF79326.1"/>
    </source>
</evidence>
<feature type="compositionally biased region" description="Low complexity" evidence="1">
    <location>
        <begin position="306"/>
        <end position="317"/>
    </location>
</feature>
<dbReference type="EMBL" id="AC009894">
    <property type="protein sequence ID" value="AAF02846.1"/>
    <property type="molecule type" value="Genomic_DNA"/>
</dbReference>
<evidence type="ECO:0000313" key="2">
    <source>
        <dbReference type="Araport" id="AT1G56020"/>
    </source>
</evidence>
<reference evidence="7 8" key="2">
    <citation type="journal article" date="2000" name="Nature">
        <title>Sequence and analysis of chromosome 1 of the plant Arabidopsis thaliana.</title>
        <authorList>
            <person name="Theologis A."/>
            <person name="Ecker J.R."/>
            <person name="Palm C.J."/>
            <person name="Federspiel N.A."/>
            <person name="Kaul S."/>
            <person name="White O."/>
            <person name="Alonso J."/>
            <person name="Altafi H."/>
            <person name="Araujo R."/>
            <person name="Bowman C.L."/>
            <person name="Brooks S.Y."/>
            <person name="Buehler E."/>
            <person name="Chan A."/>
            <person name="Chao Q."/>
            <person name="Chen H."/>
            <person name="Cheuk R.F."/>
            <person name="Chin C.W."/>
            <person name="Chung M.K."/>
            <person name="Conn L."/>
            <person name="Conway A.B."/>
            <person name="Conway A.R."/>
            <person name="Creasy T.H."/>
            <person name="Dewar K."/>
            <person name="Dunn P."/>
            <person name="Etgu P."/>
            <person name="Feldblyum T.V."/>
            <person name="Feng J."/>
            <person name="Fong B."/>
            <person name="Fujii C.Y."/>
            <person name="Gill J.E."/>
            <person name="Goldsmith A.D."/>
            <person name="Haas B."/>
            <person name="Hansen N.F."/>
            <person name="Hughes B."/>
            <person name="Huizar L."/>
            <person name="Hunter J.L."/>
            <person name="Jenkins J."/>
            <person name="Johnson-Hopson C."/>
            <person name="Khan S."/>
            <person name="Khaykin E."/>
            <person name="Kim C.J."/>
            <person name="Koo H.L."/>
            <person name="Kremenetskaia I."/>
            <person name="Kurtz D.B."/>
            <person name="Kwan A."/>
            <person name="Lam B."/>
            <person name="Langin-Hooper S."/>
            <person name="Lee A."/>
            <person name="Lee J.M."/>
            <person name="Lenz C.A."/>
            <person name="Li J.H."/>
            <person name="Li Y."/>
            <person name="Lin X."/>
            <person name="Liu S.X."/>
            <person name="Liu Z.A."/>
            <person name="Luros J.S."/>
            <person name="Maiti R."/>
            <person name="Marziali A."/>
            <person name="Militscher J."/>
            <person name="Miranda M."/>
            <person name="Nguyen M."/>
            <person name="Nierman W.C."/>
            <person name="Osborne B.I."/>
            <person name="Pai G."/>
            <person name="Peterson J."/>
            <person name="Pham P.K."/>
            <person name="Rizzo M."/>
            <person name="Rooney T."/>
            <person name="Rowley D."/>
            <person name="Sakano H."/>
            <person name="Salzberg S.L."/>
            <person name="Schwartz J.R."/>
            <person name="Shinn P."/>
            <person name="Southwick A.M."/>
            <person name="Sun H."/>
            <person name="Tallon L.J."/>
            <person name="Tambunga G."/>
            <person name="Toriumi M.J."/>
            <person name="Town C.D."/>
            <person name="Utterback T."/>
            <person name="Van Aken S."/>
            <person name="Vaysberg M."/>
            <person name="Vysotskaia V.S."/>
            <person name="Walker M."/>
            <person name="Wu D."/>
            <person name="Yu G."/>
            <person name="Fraser C.M."/>
            <person name="Venter J.C."/>
            <person name="Davis R.W."/>
        </authorList>
    </citation>
    <scope>NUCLEOTIDE SEQUENCE [LARGE SCALE GENOMIC DNA]</scope>
    <source>
        <strain evidence="8">cv. Columbia</strain>
    </source>
</reference>
<feature type="region of interest" description="Disordered" evidence="1">
    <location>
        <begin position="358"/>
        <end position="398"/>
    </location>
</feature>
<sequence length="398" mass="43134">MASACVKSAGVSPEKFSSYGWTSPRMSLTRDDNRRSSSVDKQQSDPLPEIQDPVVDFEFCLEDPVTMLSADELFSDGKLVPLKFSGPKTTTTTTSTTVNTTTTEPRGSPEVLKSCRRLEMEISDLFSPKAPRCTTRWRELLGLKRLVNAKEQEESIKASSSSSSTNPKTSSFKQFLHRGSKSSTAASSPLQKESDISESISVASSRLSLSSSSSSSHEIDDLPRLSLDLDKPSANPFAPSRTHSRNLNQPRIRLAKPRRNHPPSTPSVDGSSSSSACIESRGLTVTADSPRLNASGKIVFHGLERSSSSPGSFTGGPRMKQHHGMPRSYSANVRITPVLNVPVCSLKSGLFFGQLFSSSSSSSSSSPSPGNKSQLQSNGSKNRINRTRLEPKFEQLEK</sequence>
<dbReference type="HOGENOM" id="CLU_048815_0_0_1"/>
<feature type="compositionally biased region" description="Basic and acidic residues" evidence="1">
    <location>
        <begin position="28"/>
        <end position="38"/>
    </location>
</feature>
<feature type="region of interest" description="Disordered" evidence="1">
    <location>
        <begin position="152"/>
        <end position="197"/>
    </location>
</feature>
<dbReference type="OMA" id="KQFLHRG"/>
<dbReference type="EMBL" id="CP002684">
    <property type="protein sequence ID" value="AEE33332.1"/>
    <property type="molecule type" value="Genomic_DNA"/>
</dbReference>
<gene>
    <name evidence="3" type="primary">T6H22.18</name>
    <name evidence="2 7" type="ordered locus">At1g56020</name>
    <name evidence="7" type="ORF">F14J16.33</name>
</gene>
<feature type="region of interest" description="Disordered" evidence="1">
    <location>
        <begin position="303"/>
        <end position="325"/>
    </location>
</feature>
<dbReference type="Proteomes" id="UP000006548">
    <property type="component" value="Chromosome 1"/>
</dbReference>
<dbReference type="AlphaFoldDB" id="Q9SGT0"/>
<feature type="compositionally biased region" description="Basic and acidic residues" evidence="1">
    <location>
        <begin position="387"/>
        <end position="398"/>
    </location>
</feature>
<name>Q9SGT0_ARATH</name>
<feature type="compositionally biased region" description="Low complexity" evidence="1">
    <location>
        <begin position="89"/>
        <end position="103"/>
    </location>
</feature>
<evidence type="ECO:0000313" key="6">
    <source>
        <dbReference type="EMBL" id="AAS76753.1"/>
    </source>
</evidence>
<feature type="compositionally biased region" description="Low complexity" evidence="1">
    <location>
        <begin position="266"/>
        <end position="275"/>
    </location>
</feature>
<protein>
    <submittedName>
        <fullName evidence="5">At1g56020</fullName>
    </submittedName>
    <submittedName>
        <fullName evidence="4">F14J16.33</fullName>
    </submittedName>
    <submittedName>
        <fullName evidence="7">Serine/arginine repetitive matrix-like protein</fullName>
    </submittedName>
    <submittedName>
        <fullName evidence="3">T6H22.18 protein</fullName>
    </submittedName>
</protein>
<reference evidence="3" key="1">
    <citation type="submission" date="1999-12" db="EMBL/GenBank/DDBJ databases">
        <authorList>
            <person name="Federspiel N.A."/>
            <person name="Palm C.J."/>
            <person name="Conway A.B."/>
            <person name="Conn L."/>
            <person name="Hansen N.F."/>
            <person name="Altafi H."/>
            <person name="Nguyen M."/>
            <person name="Lam B."/>
            <person name="Buehler E."/>
            <person name="Dunn P."/>
            <person name="Gonzalez A."/>
            <person name="Kremenetskaia I."/>
            <person name="Kim C."/>
            <person name="Lenz C."/>
            <person name="Li J."/>
            <person name="Liu S."/>
            <person name="Luros S."/>
            <person name="Schwartz J."/>
            <person name="Shinn P."/>
            <person name="Toriumi M."/>
            <person name="Vysotskaia V.S."/>
            <person name="Walker M."/>
            <person name="Yu G."/>
            <person name="Ecker J."/>
            <person name="Theologis A."/>
            <person name="Davis R.W."/>
        </authorList>
    </citation>
    <scope>NUCLEOTIDE SEQUENCE</scope>
</reference>
<dbReference type="KEGG" id="ath:AT1G56020"/>
<dbReference type="RefSeq" id="NP_175998.1">
    <property type="nucleotide sequence ID" value="NM_104480.4"/>
</dbReference>
<reference evidence="4" key="3">
    <citation type="submission" date="2000-05" db="EMBL/GenBank/DDBJ databases">
        <title>Genomic sequence for Arabidopsis thaliana BAC F14J16 from chromosome I.</title>
        <authorList>
            <person name="Shinn P."/>
            <person name="Brooks S."/>
            <person name="Buehler E."/>
            <person name="Chao Q."/>
            <person name="Johnson-Hopson C."/>
            <person name="Khan S."/>
            <person name="Kim C."/>
            <person name="Altafi H."/>
            <person name="Bei Q."/>
            <person name="Chin C."/>
            <person name="Chiou J."/>
            <person name="Choi E."/>
            <person name="Conn L."/>
            <person name="Conway A."/>
            <person name="Gonzales A."/>
            <person name="Hansen N."/>
            <person name="Howing B."/>
            <person name="Koo T."/>
            <person name="Lam B."/>
            <person name="Lee J."/>
            <person name="Lenz C."/>
            <person name="Li J."/>
            <person name="Liu A."/>
            <person name="Liu K."/>
            <person name="Liu S."/>
            <person name="Mukharsky N."/>
            <person name="Nguyen M."/>
            <person name="Palm C."/>
            <person name="Pham P."/>
            <person name="Sakano H."/>
            <person name="Schwartz J."/>
            <person name="Southwick A."/>
            <person name="Thaveri A."/>
            <person name="Toriumi M."/>
            <person name="Vaysberg M."/>
            <person name="Yu G."/>
            <person name="Federspiel N.A."/>
            <person name="Theologis A."/>
            <person name="Ecker J.R."/>
        </authorList>
    </citation>
    <scope>NUCLEOTIDE SEQUENCE</scope>
</reference>
<accession>Q9SGT0</accession>
<organism evidence="3">
    <name type="scientific">Arabidopsis thaliana</name>
    <name type="common">Mouse-ear cress</name>
    <dbReference type="NCBI Taxonomy" id="3702"/>
    <lineage>
        <taxon>Eukaryota</taxon>
        <taxon>Viridiplantae</taxon>
        <taxon>Streptophyta</taxon>
        <taxon>Embryophyta</taxon>
        <taxon>Tracheophyta</taxon>
        <taxon>Spermatophyta</taxon>
        <taxon>Magnoliopsida</taxon>
        <taxon>eudicotyledons</taxon>
        <taxon>Gunneridae</taxon>
        <taxon>Pentapetalae</taxon>
        <taxon>rosids</taxon>
        <taxon>malvids</taxon>
        <taxon>Brassicales</taxon>
        <taxon>Brassicaceae</taxon>
        <taxon>Camelineae</taxon>
        <taxon>Arabidopsis</taxon>
    </lineage>
</organism>
<evidence type="ECO:0007829" key="9">
    <source>
        <dbReference type="PeptideAtlas" id="Q9SGT0"/>
    </source>
</evidence>
<evidence type="ECO:0000313" key="8">
    <source>
        <dbReference type="Proteomes" id="UP000006548"/>
    </source>
</evidence>
<keyword evidence="8" id="KW-1185">Reference proteome</keyword>
<dbReference type="eggNOG" id="ENOG502QVB9">
    <property type="taxonomic scope" value="Eukaryota"/>
</dbReference>
<feature type="region of interest" description="Disordered" evidence="1">
    <location>
        <begin position="1"/>
        <end position="50"/>
    </location>
</feature>
<feature type="compositionally biased region" description="Low complexity" evidence="1">
    <location>
        <begin position="358"/>
        <end position="374"/>
    </location>
</feature>
<dbReference type="Araport" id="AT1G56020"/>
<dbReference type="PIR" id="D96601">
    <property type="entry name" value="D96601"/>
</dbReference>
<dbReference type="GeneID" id="842053"/>
<reference evidence="6" key="6">
    <citation type="submission" date="2004-03" db="EMBL/GenBank/DDBJ databases">
        <title>Arabidopsis ORF clones.</title>
        <authorList>
            <person name="Cheuk R."/>
            <person name="Chen H."/>
            <person name="Kim C.J."/>
            <person name="Shinn P."/>
            <person name="Ecker J.R."/>
        </authorList>
    </citation>
    <scope>NUCLEOTIDE SEQUENCE</scope>
</reference>
<reference evidence="4" key="4">
    <citation type="submission" date="2000-06" db="EMBL/GenBank/DDBJ databases">
        <authorList>
            <person name="Cheuk R."/>
            <person name="Shinn P."/>
            <person name="Brooks S."/>
            <person name="Buehler E."/>
            <person name="Chao Q."/>
            <person name="Johnson-Hopson C."/>
            <person name="Khan S."/>
            <person name="Kim C."/>
            <person name="Altafi H."/>
            <person name="Bei B."/>
            <person name="Chin C."/>
            <person name="Chiou J."/>
            <person name="Choi E."/>
            <person name="Conn L."/>
            <person name="Conway A."/>
            <person name="Gonzalez A."/>
            <person name="Hansen N."/>
            <person name="Howing B."/>
            <person name="Koo T."/>
            <person name="Lam B."/>
            <person name="Lee J."/>
            <person name="Lenz C."/>
            <person name="Li J."/>
            <person name="Liu A."/>
            <person name="Liu J."/>
            <person name="Liu S."/>
            <person name="Mukharsky N."/>
            <person name="Nguyen M."/>
            <person name="Palm C."/>
            <person name="Pham P."/>
            <person name="Sakano H."/>
            <person name="Schwartz J."/>
            <person name="Southwick A."/>
            <person name="Thaveri A."/>
            <person name="Toriumi M."/>
            <person name="Vaysberg M."/>
            <person name="Yu G."/>
            <person name="Davis R."/>
            <person name="Federspiel N."/>
            <person name="Theologis A."/>
            <person name="Ecker J."/>
        </authorList>
    </citation>
    <scope>NUCLEOTIDE SEQUENCE</scope>
</reference>
<evidence type="ECO:0000313" key="5">
    <source>
        <dbReference type="EMBL" id="AAS47619.1"/>
    </source>
</evidence>
<reference evidence="7" key="8">
    <citation type="submission" date="2016-05" db="EMBL/GenBank/DDBJ databases">
        <authorList>
            <person name="Krishnakumar V."/>
            <person name="Cheng C.-Y."/>
            <person name="Chan A.P."/>
            <person name="Schobel S."/>
            <person name="Kim M."/>
            <person name="Ferlanti E.S."/>
            <person name="Belyaeva I."/>
            <person name="Rosen B.D."/>
            <person name="Micklem G."/>
            <person name="Miller J.R."/>
            <person name="Vaughn M."/>
            <person name="Town C.D."/>
        </authorList>
    </citation>
    <scope>NUCLEOTIDE SEQUENCE</scope>
</reference>
<reference evidence="5" key="5">
    <citation type="submission" date="2004-02" db="EMBL/GenBank/DDBJ databases">
        <title>Arabidopsis cDNA clones.</title>
        <authorList>
            <person name="Kim C.J."/>
            <person name="Chen H."/>
            <person name="Cheuk R."/>
            <person name="Shinn P."/>
            <person name="Ecker J.R."/>
        </authorList>
    </citation>
    <scope>NUCLEOTIDE SEQUENCE</scope>
</reference>
<reference evidence="7" key="7">
    <citation type="submission" date="2011-02" db="EMBL/GenBank/DDBJ databases">
        <authorList>
            <consortium name="TAIR"/>
            <person name="Swarbreck D."/>
            <person name="Lamesch P."/>
            <person name="Wilks C."/>
            <person name="Huala E."/>
        </authorList>
    </citation>
    <scope>NUCLEOTIDE SEQUENCE</scope>
</reference>
<dbReference type="PANTHER" id="PTHR31722:SF67">
    <property type="entry name" value="(RAPE) HYPOTHETICAL PROTEIN"/>
    <property type="match status" value="1"/>
</dbReference>
<dbReference type="EMBL" id="BT012266">
    <property type="protein sequence ID" value="AAS76753.1"/>
    <property type="molecule type" value="mRNA"/>
</dbReference>
<dbReference type="TAIR" id="AT1G56020"/>
<dbReference type="GlyGen" id="Q9SGT0">
    <property type="glycosylation" value="1 site"/>
</dbReference>
<feature type="region of interest" description="Disordered" evidence="1">
    <location>
        <begin position="88"/>
        <end position="110"/>
    </location>
</feature>
<proteinExistence type="evidence at protein level"/>
<dbReference type="ProteomicsDB" id="191963"/>
<keyword evidence="9" id="KW-1267">Proteomics identification</keyword>
<reference evidence="8" key="9">
    <citation type="journal article" date="2017" name="Plant J.">
        <title>Araport11: a complete reannotation of the Arabidopsis thaliana reference genome.</title>
        <authorList>
            <person name="Cheng C.Y."/>
            <person name="Krishnakumar V."/>
            <person name="Chan A.P."/>
            <person name="Thibaud-Nissen F."/>
            <person name="Schobel S."/>
            <person name="Town C.D."/>
        </authorList>
    </citation>
    <scope>GENOME REANNOTATION</scope>
    <source>
        <strain evidence="8">cv. Columbia</strain>
    </source>
</reference>
<feature type="compositionally biased region" description="Low complexity" evidence="1">
    <location>
        <begin position="157"/>
        <end position="171"/>
    </location>
</feature>
<dbReference type="PaxDb" id="3702-AT1G56020.1"/>